<dbReference type="STRING" id="1244869.H261_08308"/>
<keyword evidence="3" id="KW-0449">Lipoprotein</keyword>
<dbReference type="PANTHER" id="PTHR34606">
    <property type="entry name" value="BON DOMAIN-CONTAINING PROTEIN"/>
    <property type="match status" value="1"/>
</dbReference>
<dbReference type="InterPro" id="IPR051686">
    <property type="entry name" value="Lipoprotein_DolP"/>
</dbReference>
<evidence type="ECO:0000313" key="4">
    <source>
        <dbReference type="Proteomes" id="UP000011744"/>
    </source>
</evidence>
<gene>
    <name evidence="3" type="ORF">H261_08308</name>
</gene>
<reference evidence="3 4" key="1">
    <citation type="journal article" date="2014" name="Genome Announc.">
        <title>Draft Genome Sequence of Magnetospirillum sp. Strain SO-1, a Freshwater Magnetotactic Bacterium Isolated from the Ol'khovka River, Russia.</title>
        <authorList>
            <person name="Grouzdev D.S."/>
            <person name="Dziuba M.V."/>
            <person name="Sukhacheva M.S."/>
            <person name="Mardanov A.V."/>
            <person name="Beletskiy A.V."/>
            <person name="Kuznetsov B.B."/>
            <person name="Skryabin K.G."/>
        </authorList>
    </citation>
    <scope>NUCLEOTIDE SEQUENCE [LARGE SCALE GENOMIC DNA]</scope>
    <source>
        <strain evidence="3 4">SO-1</strain>
    </source>
</reference>
<dbReference type="AlphaFoldDB" id="M2Z830"/>
<evidence type="ECO:0000259" key="2">
    <source>
        <dbReference type="PROSITE" id="PS50914"/>
    </source>
</evidence>
<evidence type="ECO:0000313" key="3">
    <source>
        <dbReference type="EMBL" id="EME70470.1"/>
    </source>
</evidence>
<organism evidence="3 4">
    <name type="scientific">Paramagnetospirillum caucaseum</name>
    <dbReference type="NCBI Taxonomy" id="1244869"/>
    <lineage>
        <taxon>Bacteria</taxon>
        <taxon>Pseudomonadati</taxon>
        <taxon>Pseudomonadota</taxon>
        <taxon>Alphaproteobacteria</taxon>
        <taxon>Rhodospirillales</taxon>
        <taxon>Magnetospirillaceae</taxon>
        <taxon>Paramagnetospirillum</taxon>
    </lineage>
</organism>
<protein>
    <submittedName>
        <fullName evidence="3">Periplasmic or secreted lipoprotein</fullName>
    </submittedName>
</protein>
<evidence type="ECO:0000256" key="1">
    <source>
        <dbReference type="SAM" id="SignalP"/>
    </source>
</evidence>
<keyword evidence="4" id="KW-1185">Reference proteome</keyword>
<feature type="signal peptide" evidence="1">
    <location>
        <begin position="1"/>
        <end position="29"/>
    </location>
</feature>
<dbReference type="PROSITE" id="PS50914">
    <property type="entry name" value="BON"/>
    <property type="match status" value="2"/>
</dbReference>
<dbReference type="EMBL" id="AONQ01000017">
    <property type="protein sequence ID" value="EME70470.1"/>
    <property type="molecule type" value="Genomic_DNA"/>
</dbReference>
<dbReference type="eggNOG" id="COG2823">
    <property type="taxonomic scope" value="Bacteria"/>
</dbReference>
<feature type="domain" description="BON" evidence="2">
    <location>
        <begin position="132"/>
        <end position="200"/>
    </location>
</feature>
<dbReference type="PANTHER" id="PTHR34606:SF15">
    <property type="entry name" value="BON DOMAIN-CONTAINING PROTEIN"/>
    <property type="match status" value="1"/>
</dbReference>
<feature type="chain" id="PRO_5004030727" evidence="1">
    <location>
        <begin position="30"/>
        <end position="207"/>
    </location>
</feature>
<dbReference type="SMART" id="SM00749">
    <property type="entry name" value="BON"/>
    <property type="match status" value="2"/>
</dbReference>
<keyword evidence="1" id="KW-0732">Signal</keyword>
<comment type="caution">
    <text evidence="3">The sequence shown here is derived from an EMBL/GenBank/DDBJ whole genome shotgun (WGS) entry which is preliminary data.</text>
</comment>
<dbReference type="Pfam" id="PF04972">
    <property type="entry name" value="BON"/>
    <property type="match status" value="2"/>
</dbReference>
<feature type="domain" description="BON" evidence="2">
    <location>
        <begin position="54"/>
        <end position="122"/>
    </location>
</feature>
<accession>M2Z830</accession>
<name>M2Z830_9PROT</name>
<proteinExistence type="predicted"/>
<dbReference type="Gene3D" id="3.30.1340.30">
    <property type="match status" value="1"/>
</dbReference>
<dbReference type="InterPro" id="IPR014004">
    <property type="entry name" value="Transpt-assoc_nodulatn_dom_bac"/>
</dbReference>
<dbReference type="InterPro" id="IPR007055">
    <property type="entry name" value="BON_dom"/>
</dbReference>
<dbReference type="Proteomes" id="UP000011744">
    <property type="component" value="Unassembled WGS sequence"/>
</dbReference>
<dbReference type="PATRIC" id="fig|1244869.3.peg.1678"/>
<sequence length="207" mass="22224">MMECPVTGVRPLFNALLIAALGGLLSGCAATVVGAGATAGVAAAEERGIEGAIDDVKIRAEINHLWFQKDVEMYRKVTLNISEGRVMLTGMVPTEQARADAVRLSWQVGGVKEVLNEVKVVPAGESGWDQAGDLWIQNKLKARLLTDGEVKNINYIVDVTDSVVYLLGIAQNGAELDRVIAHARDVSGVKRVISHVRLKTDPRRNGG</sequence>